<evidence type="ECO:0000256" key="1">
    <source>
        <dbReference type="SAM" id="Phobius"/>
    </source>
</evidence>
<dbReference type="OrthoDB" id="2054773at2"/>
<dbReference type="RefSeq" id="WP_024736796.1">
    <property type="nucleotide sequence ID" value="NZ_CABMHH010000206.1"/>
</dbReference>
<evidence type="ECO:0000313" key="2">
    <source>
        <dbReference type="EMBL" id="RGX29865.1"/>
    </source>
</evidence>
<evidence type="ECO:0000313" key="3">
    <source>
        <dbReference type="Proteomes" id="UP000283880"/>
    </source>
</evidence>
<dbReference type="Proteomes" id="UP000283880">
    <property type="component" value="Unassembled WGS sequence"/>
</dbReference>
<keyword evidence="1" id="KW-1133">Transmembrane helix</keyword>
<reference evidence="2 3" key="1">
    <citation type="submission" date="2018-08" db="EMBL/GenBank/DDBJ databases">
        <title>A genome reference for cultivated species of the human gut microbiota.</title>
        <authorList>
            <person name="Zou Y."/>
            <person name="Xue W."/>
            <person name="Luo G."/>
        </authorList>
    </citation>
    <scope>NUCLEOTIDE SEQUENCE [LARGE SCALE GENOMIC DNA]</scope>
    <source>
        <strain evidence="2 3">AF04-15</strain>
    </source>
</reference>
<keyword evidence="1" id="KW-0472">Membrane</keyword>
<proteinExistence type="predicted"/>
<sequence>MKTKLIGWLAGSAAVMLLLPWAAVTFVQSDAGMAVTLLLFFVINPTFSIVSGIFAGKSIKEMWCLPVIAAALFLLGTWAFFDAGEGAFVIYAVVYLVIGVASMLVSSWFCAGKRR</sequence>
<gene>
    <name evidence="2" type="ORF">DWV29_09075</name>
</gene>
<feature type="transmembrane region" description="Helical" evidence="1">
    <location>
        <begin position="62"/>
        <end position="81"/>
    </location>
</feature>
<keyword evidence="1" id="KW-0812">Transmembrane</keyword>
<organism evidence="2 3">
    <name type="scientific">Enterocloster asparagiformis</name>
    <dbReference type="NCBI Taxonomy" id="333367"/>
    <lineage>
        <taxon>Bacteria</taxon>
        <taxon>Bacillati</taxon>
        <taxon>Bacillota</taxon>
        <taxon>Clostridia</taxon>
        <taxon>Lachnospirales</taxon>
        <taxon>Lachnospiraceae</taxon>
        <taxon>Enterocloster</taxon>
    </lineage>
</organism>
<feature type="transmembrane region" description="Helical" evidence="1">
    <location>
        <begin position="32"/>
        <end position="55"/>
    </location>
</feature>
<dbReference type="EMBL" id="QSBM01000006">
    <property type="protein sequence ID" value="RGX29865.1"/>
    <property type="molecule type" value="Genomic_DNA"/>
</dbReference>
<comment type="caution">
    <text evidence="2">The sequence shown here is derived from an EMBL/GenBank/DDBJ whole genome shotgun (WGS) entry which is preliminary data.</text>
</comment>
<accession>A0A413FGE7</accession>
<name>A0A413FGE7_9FIRM</name>
<protein>
    <submittedName>
        <fullName evidence="2">Uncharacterized protein</fullName>
    </submittedName>
</protein>
<feature type="transmembrane region" description="Helical" evidence="1">
    <location>
        <begin position="87"/>
        <end position="111"/>
    </location>
</feature>
<dbReference type="AlphaFoldDB" id="A0A413FGE7"/>